<dbReference type="EMBL" id="RQHK01000002">
    <property type="protein sequence ID" value="TGM82382.1"/>
    <property type="molecule type" value="Genomic_DNA"/>
</dbReference>
<dbReference type="Proteomes" id="UP000297940">
    <property type="component" value="Unassembled WGS sequence"/>
</dbReference>
<proteinExistence type="predicted"/>
<keyword evidence="2" id="KW-1185">Reference proteome</keyword>
<evidence type="ECO:0000313" key="1">
    <source>
        <dbReference type="EMBL" id="TGM82382.1"/>
    </source>
</evidence>
<name>A0ABY2P4R6_9LEPT</name>
<accession>A0ABY2P4R6</accession>
<protein>
    <submittedName>
        <fullName evidence="1">Uncharacterized protein</fullName>
    </submittedName>
</protein>
<evidence type="ECO:0000313" key="2">
    <source>
        <dbReference type="Proteomes" id="UP000297940"/>
    </source>
</evidence>
<sequence length="291" mass="31350">MFQFFKITFVLLFVFNCANVFSPTGIKGEQAKKKIEEHRSSLSFLSITNLLMSSISSSASNPSASSYSCPTENTAVQGFSGPTTTANFSLPQVGTYIDLSVPSSGTFYFRSNPSSTNTIFVSRILKTENTSANASCYYSTNSVCGTTDLSVASIGLMVGSTISVSPGTCLAIKCSTPAYMRIKQYSVESISNILLEPMLSVVSSPMLFESLSGINNDTYYTLESYAKCKEEITNFSLIELQYSNHLAAILKEVSNCNKPNAAIQAATLNPNLTASLQADACKLEPVNVFGY</sequence>
<organism evidence="1 2">
    <name type="scientific">Leptospira mtsangambouensis</name>
    <dbReference type="NCBI Taxonomy" id="2484912"/>
    <lineage>
        <taxon>Bacteria</taxon>
        <taxon>Pseudomonadati</taxon>
        <taxon>Spirochaetota</taxon>
        <taxon>Spirochaetia</taxon>
        <taxon>Leptospirales</taxon>
        <taxon>Leptospiraceae</taxon>
        <taxon>Leptospira</taxon>
    </lineage>
</organism>
<reference evidence="2" key="1">
    <citation type="journal article" date="2019" name="PLoS Negl. Trop. Dis.">
        <title>Revisiting the worldwide diversity of Leptospira species in the environment.</title>
        <authorList>
            <person name="Vincent A.T."/>
            <person name="Schiettekatte O."/>
            <person name="Bourhy P."/>
            <person name="Veyrier F.J."/>
            <person name="Picardeau M."/>
        </authorList>
    </citation>
    <scope>NUCLEOTIDE SEQUENCE [LARGE SCALE GENOMIC DNA]</scope>
    <source>
        <strain evidence="2">201601298</strain>
    </source>
</reference>
<gene>
    <name evidence="1" type="ORF">EHR01_06260</name>
</gene>
<dbReference type="RefSeq" id="WP_135693796.1">
    <property type="nucleotide sequence ID" value="NZ_RQHK01000002.1"/>
</dbReference>
<comment type="caution">
    <text evidence="1">The sequence shown here is derived from an EMBL/GenBank/DDBJ whole genome shotgun (WGS) entry which is preliminary data.</text>
</comment>